<dbReference type="AlphaFoldDB" id="A0A974HIG9"/>
<evidence type="ECO:0000313" key="2">
    <source>
        <dbReference type="Proteomes" id="UP000694892"/>
    </source>
</evidence>
<gene>
    <name evidence="1" type="ORF">XELAEV_18029872mg</name>
</gene>
<dbReference type="EMBL" id="CM004475">
    <property type="protein sequence ID" value="OCT78781.1"/>
    <property type="molecule type" value="Genomic_DNA"/>
</dbReference>
<organism evidence="1 2">
    <name type="scientific">Xenopus laevis</name>
    <name type="common">African clawed frog</name>
    <dbReference type="NCBI Taxonomy" id="8355"/>
    <lineage>
        <taxon>Eukaryota</taxon>
        <taxon>Metazoa</taxon>
        <taxon>Chordata</taxon>
        <taxon>Craniata</taxon>
        <taxon>Vertebrata</taxon>
        <taxon>Euteleostomi</taxon>
        <taxon>Amphibia</taxon>
        <taxon>Batrachia</taxon>
        <taxon>Anura</taxon>
        <taxon>Pipoidea</taxon>
        <taxon>Pipidae</taxon>
        <taxon>Xenopodinae</taxon>
        <taxon>Xenopus</taxon>
        <taxon>Xenopus</taxon>
    </lineage>
</organism>
<reference evidence="2" key="1">
    <citation type="journal article" date="2016" name="Nature">
        <title>Genome evolution in the allotetraploid frog Xenopus laevis.</title>
        <authorList>
            <person name="Session A.M."/>
            <person name="Uno Y."/>
            <person name="Kwon T."/>
            <person name="Chapman J.A."/>
            <person name="Toyoda A."/>
            <person name="Takahashi S."/>
            <person name="Fukui A."/>
            <person name="Hikosaka A."/>
            <person name="Suzuki A."/>
            <person name="Kondo M."/>
            <person name="van Heeringen S.J."/>
            <person name="Quigley I."/>
            <person name="Heinz S."/>
            <person name="Ogino H."/>
            <person name="Ochi H."/>
            <person name="Hellsten U."/>
            <person name="Lyons J.B."/>
            <person name="Simakov O."/>
            <person name="Putnam N."/>
            <person name="Stites J."/>
            <person name="Kuroki Y."/>
            <person name="Tanaka T."/>
            <person name="Michiue T."/>
            <person name="Watanabe M."/>
            <person name="Bogdanovic O."/>
            <person name="Lister R."/>
            <person name="Georgiou G."/>
            <person name="Paranjpe S.S."/>
            <person name="van Kruijsbergen I."/>
            <person name="Shu S."/>
            <person name="Carlson J."/>
            <person name="Kinoshita T."/>
            <person name="Ohta Y."/>
            <person name="Mawaribuchi S."/>
            <person name="Jenkins J."/>
            <person name="Grimwood J."/>
            <person name="Schmutz J."/>
            <person name="Mitros T."/>
            <person name="Mozaffari S.V."/>
            <person name="Suzuki Y."/>
            <person name="Haramoto Y."/>
            <person name="Yamamoto T.S."/>
            <person name="Takagi C."/>
            <person name="Heald R."/>
            <person name="Miller K."/>
            <person name="Haudenschild C."/>
            <person name="Kitzman J."/>
            <person name="Nakayama T."/>
            <person name="Izutsu Y."/>
            <person name="Robert J."/>
            <person name="Fortriede J."/>
            <person name="Burns K."/>
            <person name="Lotay V."/>
            <person name="Karimi K."/>
            <person name="Yasuoka Y."/>
            <person name="Dichmann D.S."/>
            <person name="Flajnik M.F."/>
            <person name="Houston D.W."/>
            <person name="Shendure J."/>
            <person name="DuPasquier L."/>
            <person name="Vize P.D."/>
            <person name="Zorn A.M."/>
            <person name="Ito M."/>
            <person name="Marcotte E.M."/>
            <person name="Wallingford J.B."/>
            <person name="Ito Y."/>
            <person name="Asashima M."/>
            <person name="Ueno N."/>
            <person name="Matsuda Y."/>
            <person name="Veenstra G.J."/>
            <person name="Fujiyama A."/>
            <person name="Harland R.M."/>
            <person name="Taira M."/>
            <person name="Rokhsar D.S."/>
        </authorList>
    </citation>
    <scope>NUCLEOTIDE SEQUENCE [LARGE SCALE GENOMIC DNA]</scope>
    <source>
        <strain evidence="2">J</strain>
    </source>
</reference>
<accession>A0A974HIG9</accession>
<name>A0A974HIG9_XENLA</name>
<dbReference type="Proteomes" id="UP000694892">
    <property type="component" value="Chromosome 5S"/>
</dbReference>
<sequence>MTSPASPPLHSAMDHCQYDDLTVKCWVGFMPDILGPRSSSRRKGHIFIQTKHGRENNLFDFPRGSEGLSKGYFYPFSLSDGTSSCNMLSDRQRIKGELAPGNLTCNVQKPLYFPCSLPHIVVSPNIFTCIIMSYSVVNCDVCNGRCGVLHLPDVRGLTVSTVFK</sequence>
<proteinExistence type="predicted"/>
<protein>
    <submittedName>
        <fullName evidence="1">Uncharacterized protein</fullName>
    </submittedName>
</protein>
<evidence type="ECO:0000313" key="1">
    <source>
        <dbReference type="EMBL" id="OCT78781.1"/>
    </source>
</evidence>